<gene>
    <name evidence="1" type="ORF">GCM10010121_045500</name>
</gene>
<evidence type="ECO:0000313" key="2">
    <source>
        <dbReference type="Proteomes" id="UP000657574"/>
    </source>
</evidence>
<dbReference type="AlphaFoldDB" id="A0A917KTG7"/>
<keyword evidence="2" id="KW-1185">Reference proteome</keyword>
<sequence length="161" mass="18013">MSTLGDQPTRRSADGLFGSLPRVTWHQDGSWRRQMARAFDDPAADCASNAEVEPRSTGEEMALHLGIACAQDLTRNRPRLLRDTVADLPEDRADFDWSACSDSLFQDHDVLMLFDHSLDGIEDAEGDIHQSLGMVNLAPQDWFAAFDPDQARDPDRGFRHS</sequence>
<dbReference type="EMBL" id="BMQA01000014">
    <property type="protein sequence ID" value="GGJ29157.1"/>
    <property type="molecule type" value="Genomic_DNA"/>
</dbReference>
<dbReference type="Proteomes" id="UP000657574">
    <property type="component" value="Unassembled WGS sequence"/>
</dbReference>
<accession>A0A917KTG7</accession>
<protein>
    <submittedName>
        <fullName evidence="1">Uncharacterized protein</fullName>
    </submittedName>
</protein>
<evidence type="ECO:0000313" key="1">
    <source>
        <dbReference type="EMBL" id="GGJ29157.1"/>
    </source>
</evidence>
<reference evidence="1" key="1">
    <citation type="journal article" date="2014" name="Int. J. Syst. Evol. Microbiol.">
        <title>Complete genome sequence of Corynebacterium casei LMG S-19264T (=DSM 44701T), isolated from a smear-ripened cheese.</title>
        <authorList>
            <consortium name="US DOE Joint Genome Institute (JGI-PGF)"/>
            <person name="Walter F."/>
            <person name="Albersmeier A."/>
            <person name="Kalinowski J."/>
            <person name="Ruckert C."/>
        </authorList>
    </citation>
    <scope>NUCLEOTIDE SEQUENCE</scope>
    <source>
        <strain evidence="1">JCM 3086</strain>
    </source>
</reference>
<dbReference type="RefSeq" id="WP_189313082.1">
    <property type="nucleotide sequence ID" value="NZ_BMQA01000014.1"/>
</dbReference>
<comment type="caution">
    <text evidence="1">The sequence shown here is derived from an EMBL/GenBank/DDBJ whole genome shotgun (WGS) entry which is preliminary data.</text>
</comment>
<organism evidence="1 2">
    <name type="scientific">Streptomyces brasiliensis</name>
    <dbReference type="NCBI Taxonomy" id="1954"/>
    <lineage>
        <taxon>Bacteria</taxon>
        <taxon>Bacillati</taxon>
        <taxon>Actinomycetota</taxon>
        <taxon>Actinomycetes</taxon>
        <taxon>Kitasatosporales</taxon>
        <taxon>Streptomycetaceae</taxon>
        <taxon>Streptomyces</taxon>
    </lineage>
</organism>
<proteinExistence type="predicted"/>
<name>A0A917KTG7_9ACTN</name>
<reference evidence="1" key="2">
    <citation type="submission" date="2020-09" db="EMBL/GenBank/DDBJ databases">
        <authorList>
            <person name="Sun Q."/>
            <person name="Ohkuma M."/>
        </authorList>
    </citation>
    <scope>NUCLEOTIDE SEQUENCE</scope>
    <source>
        <strain evidence="1">JCM 3086</strain>
    </source>
</reference>